<reference evidence="14 15" key="1">
    <citation type="submission" date="2024-04" db="EMBL/GenBank/DDBJ databases">
        <authorList>
            <person name="Rising A."/>
            <person name="Reimegard J."/>
            <person name="Sonavane S."/>
            <person name="Akerstrom W."/>
            <person name="Nylinder S."/>
            <person name="Hedman E."/>
            <person name="Kallberg Y."/>
        </authorList>
    </citation>
    <scope>NUCLEOTIDE SEQUENCE [LARGE SCALE GENOMIC DNA]</scope>
</reference>
<evidence type="ECO:0000256" key="12">
    <source>
        <dbReference type="RuleBase" id="RU000679"/>
    </source>
</evidence>
<dbReference type="Gene3D" id="1.10.287.770">
    <property type="entry name" value="YojJ-like"/>
    <property type="match status" value="1"/>
</dbReference>
<evidence type="ECO:0000256" key="2">
    <source>
        <dbReference type="ARBA" id="ARBA00007193"/>
    </source>
</evidence>
<dbReference type="GO" id="GO:0005272">
    <property type="term" value="F:sodium channel activity"/>
    <property type="evidence" value="ECO:0007669"/>
    <property type="project" value="UniProtKB-KW"/>
</dbReference>
<evidence type="ECO:0000256" key="7">
    <source>
        <dbReference type="ARBA" id="ARBA00023053"/>
    </source>
</evidence>
<evidence type="ECO:0000256" key="8">
    <source>
        <dbReference type="ARBA" id="ARBA00023065"/>
    </source>
</evidence>
<evidence type="ECO:0000256" key="5">
    <source>
        <dbReference type="ARBA" id="ARBA00022692"/>
    </source>
</evidence>
<evidence type="ECO:0000313" key="15">
    <source>
        <dbReference type="Proteomes" id="UP001497382"/>
    </source>
</evidence>
<sequence length="109" mass="12115">MSSVTHEMKIISLFSMNILICMDYPSCFSTFQPTVSHIFFEVKNPQVTIIRHVPLYGSGEIFSHVGGLLGCWLGISVFTFTDILEKFVQKVAIGKKGCGKLKKKKAPTS</sequence>
<evidence type="ECO:0000256" key="9">
    <source>
        <dbReference type="ARBA" id="ARBA00023136"/>
    </source>
</evidence>
<name>A0AAV2C0C2_9ARAC</name>
<dbReference type="InterPro" id="IPR001873">
    <property type="entry name" value="ENaC"/>
</dbReference>
<comment type="similarity">
    <text evidence="2 12">Belongs to the amiloride-sensitive sodium channel (TC 1.A.6) family.</text>
</comment>
<evidence type="ECO:0000256" key="11">
    <source>
        <dbReference type="ARBA" id="ARBA00023303"/>
    </source>
</evidence>
<keyword evidence="7" id="KW-0915">Sodium</keyword>
<dbReference type="Pfam" id="PF00858">
    <property type="entry name" value="ASC"/>
    <property type="match status" value="1"/>
</dbReference>
<evidence type="ECO:0000256" key="1">
    <source>
        <dbReference type="ARBA" id="ARBA00004141"/>
    </source>
</evidence>
<evidence type="ECO:0000256" key="6">
    <source>
        <dbReference type="ARBA" id="ARBA00022989"/>
    </source>
</evidence>
<keyword evidence="4 12" id="KW-0894">Sodium channel</keyword>
<evidence type="ECO:0000313" key="14">
    <source>
        <dbReference type="EMBL" id="CAL1301129.1"/>
    </source>
</evidence>
<keyword evidence="9 13" id="KW-0472">Membrane</keyword>
<evidence type="ECO:0000256" key="10">
    <source>
        <dbReference type="ARBA" id="ARBA00023201"/>
    </source>
</evidence>
<comment type="caution">
    <text evidence="14">The sequence shown here is derived from an EMBL/GenBank/DDBJ whole genome shotgun (WGS) entry which is preliminary data.</text>
</comment>
<gene>
    <name evidence="14" type="ORF">LARSCL_LOCUS22334</name>
</gene>
<proteinExistence type="inferred from homology"/>
<accession>A0AAV2C0C2</accession>
<organism evidence="14 15">
    <name type="scientific">Larinioides sclopetarius</name>
    <dbReference type="NCBI Taxonomy" id="280406"/>
    <lineage>
        <taxon>Eukaryota</taxon>
        <taxon>Metazoa</taxon>
        <taxon>Ecdysozoa</taxon>
        <taxon>Arthropoda</taxon>
        <taxon>Chelicerata</taxon>
        <taxon>Arachnida</taxon>
        <taxon>Araneae</taxon>
        <taxon>Araneomorphae</taxon>
        <taxon>Entelegynae</taxon>
        <taxon>Araneoidea</taxon>
        <taxon>Araneidae</taxon>
        <taxon>Larinioides</taxon>
    </lineage>
</organism>
<evidence type="ECO:0000256" key="4">
    <source>
        <dbReference type="ARBA" id="ARBA00022461"/>
    </source>
</evidence>
<dbReference type="GO" id="GO:0016020">
    <property type="term" value="C:membrane"/>
    <property type="evidence" value="ECO:0007669"/>
    <property type="project" value="UniProtKB-SubCell"/>
</dbReference>
<feature type="transmembrane region" description="Helical" evidence="13">
    <location>
        <begin position="61"/>
        <end position="80"/>
    </location>
</feature>
<protein>
    <submittedName>
        <fullName evidence="14">Uncharacterized protein</fullName>
    </submittedName>
</protein>
<keyword evidence="11 12" id="KW-0407">Ion channel</keyword>
<dbReference type="AlphaFoldDB" id="A0AAV2C0C2"/>
<dbReference type="Proteomes" id="UP001497382">
    <property type="component" value="Unassembled WGS sequence"/>
</dbReference>
<keyword evidence="6 13" id="KW-1133">Transmembrane helix</keyword>
<keyword evidence="8 12" id="KW-0406">Ion transport</keyword>
<evidence type="ECO:0000256" key="3">
    <source>
        <dbReference type="ARBA" id="ARBA00022448"/>
    </source>
</evidence>
<evidence type="ECO:0000256" key="13">
    <source>
        <dbReference type="SAM" id="Phobius"/>
    </source>
</evidence>
<keyword evidence="3 12" id="KW-0813">Transport</keyword>
<comment type="subcellular location">
    <subcellularLocation>
        <location evidence="1">Membrane</location>
        <topology evidence="1">Multi-pass membrane protein</topology>
    </subcellularLocation>
</comment>
<keyword evidence="10 12" id="KW-0739">Sodium transport</keyword>
<keyword evidence="15" id="KW-1185">Reference proteome</keyword>
<dbReference type="EMBL" id="CAXIEN010000625">
    <property type="protein sequence ID" value="CAL1301129.1"/>
    <property type="molecule type" value="Genomic_DNA"/>
</dbReference>
<keyword evidence="5 12" id="KW-0812">Transmembrane</keyword>